<accession>A0ABR0QL40</accession>
<protein>
    <submittedName>
        <fullName evidence="2">Uncharacterized protein</fullName>
    </submittedName>
</protein>
<feature type="region of interest" description="Disordered" evidence="1">
    <location>
        <begin position="1"/>
        <end position="28"/>
    </location>
</feature>
<evidence type="ECO:0000313" key="2">
    <source>
        <dbReference type="EMBL" id="KAK5840040.1"/>
    </source>
</evidence>
<feature type="region of interest" description="Disordered" evidence="1">
    <location>
        <begin position="84"/>
        <end position="104"/>
    </location>
</feature>
<proteinExistence type="predicted"/>
<gene>
    <name evidence="2" type="ORF">PVK06_008907</name>
</gene>
<comment type="caution">
    <text evidence="2">The sequence shown here is derived from an EMBL/GenBank/DDBJ whole genome shotgun (WGS) entry which is preliminary data.</text>
</comment>
<organism evidence="2 3">
    <name type="scientific">Gossypium arboreum</name>
    <name type="common">Tree cotton</name>
    <name type="synonym">Gossypium nanking</name>
    <dbReference type="NCBI Taxonomy" id="29729"/>
    <lineage>
        <taxon>Eukaryota</taxon>
        <taxon>Viridiplantae</taxon>
        <taxon>Streptophyta</taxon>
        <taxon>Embryophyta</taxon>
        <taxon>Tracheophyta</taxon>
        <taxon>Spermatophyta</taxon>
        <taxon>Magnoliopsida</taxon>
        <taxon>eudicotyledons</taxon>
        <taxon>Gunneridae</taxon>
        <taxon>Pentapetalae</taxon>
        <taxon>rosids</taxon>
        <taxon>malvids</taxon>
        <taxon>Malvales</taxon>
        <taxon>Malvaceae</taxon>
        <taxon>Malvoideae</taxon>
        <taxon>Gossypium</taxon>
    </lineage>
</organism>
<evidence type="ECO:0000313" key="3">
    <source>
        <dbReference type="Proteomes" id="UP001358586"/>
    </source>
</evidence>
<dbReference type="Proteomes" id="UP001358586">
    <property type="component" value="Chromosome 3"/>
</dbReference>
<sequence length="224" mass="24189">MSKNLVGDDGDLISNENRNTKKMRSKDVNTDTSCEMVVHLIPTPVPSWKGKMLGETLPASTDEVELNSQEYGYVCDLCPSNELEKGHGENKEGSTAGKNGEGSRFNALSSVQSESIENGEMGADFPGVIFKKKEFLKIKDVATVGKDQRGSLKAGNGLSIGLNARPISVPTSNSNVGNYFQQKINSVMTEPTLQDFNPTQAQINNKETALKGSNSVRPVGLIKH</sequence>
<dbReference type="EMBL" id="JARKNE010000003">
    <property type="protein sequence ID" value="KAK5840040.1"/>
    <property type="molecule type" value="Genomic_DNA"/>
</dbReference>
<name>A0ABR0QL40_GOSAR</name>
<reference evidence="2 3" key="1">
    <citation type="submission" date="2023-03" db="EMBL/GenBank/DDBJ databases">
        <title>WGS of Gossypium arboreum.</title>
        <authorList>
            <person name="Yu D."/>
        </authorList>
    </citation>
    <scope>NUCLEOTIDE SEQUENCE [LARGE SCALE GENOMIC DNA]</scope>
    <source>
        <tissue evidence="2">Leaf</tissue>
    </source>
</reference>
<keyword evidence="3" id="KW-1185">Reference proteome</keyword>
<evidence type="ECO:0000256" key="1">
    <source>
        <dbReference type="SAM" id="MobiDB-lite"/>
    </source>
</evidence>